<accession>A0ABP9AWE3</accession>
<feature type="transmembrane region" description="Helical" evidence="2">
    <location>
        <begin position="199"/>
        <end position="219"/>
    </location>
</feature>
<dbReference type="InterPro" id="IPR004706">
    <property type="entry name" value="Arsenical-R_Acr3"/>
</dbReference>
<evidence type="ECO:0000313" key="4">
    <source>
        <dbReference type="Proteomes" id="UP001500187"/>
    </source>
</evidence>
<keyword evidence="2" id="KW-0812">Transmembrane</keyword>
<dbReference type="PANTHER" id="PTHR43057">
    <property type="entry name" value="ARSENITE EFFLUX TRANSPORTER"/>
    <property type="match status" value="1"/>
</dbReference>
<feature type="transmembrane region" description="Helical" evidence="2">
    <location>
        <begin position="273"/>
        <end position="295"/>
    </location>
</feature>
<feature type="transmembrane region" description="Helical" evidence="2">
    <location>
        <begin position="12"/>
        <end position="30"/>
    </location>
</feature>
<keyword evidence="1" id="KW-0813">Transport</keyword>
<dbReference type="EMBL" id="BAABKP010000001">
    <property type="protein sequence ID" value="GAA4786646.1"/>
    <property type="molecule type" value="Genomic_DNA"/>
</dbReference>
<dbReference type="Proteomes" id="UP001500187">
    <property type="component" value="Unassembled WGS sequence"/>
</dbReference>
<proteinExistence type="predicted"/>
<organism evidence="3 4">
    <name type="scientific">Rothia endophytica</name>
    <dbReference type="NCBI Taxonomy" id="1324766"/>
    <lineage>
        <taxon>Bacteria</taxon>
        <taxon>Bacillati</taxon>
        <taxon>Actinomycetota</taxon>
        <taxon>Actinomycetes</taxon>
        <taxon>Micrococcales</taxon>
        <taxon>Micrococcaceae</taxon>
        <taxon>Rothia</taxon>
    </lineage>
</organism>
<comment type="caution">
    <text evidence="3">The sequence shown here is derived from an EMBL/GenBank/DDBJ whole genome shotgun (WGS) entry which is preliminary data.</text>
</comment>
<dbReference type="InterPro" id="IPR038770">
    <property type="entry name" value="Na+/solute_symporter_sf"/>
</dbReference>
<feature type="transmembrane region" description="Helical" evidence="2">
    <location>
        <begin position="125"/>
        <end position="146"/>
    </location>
</feature>
<feature type="transmembrane region" description="Helical" evidence="2">
    <location>
        <begin position="94"/>
        <end position="118"/>
    </location>
</feature>
<dbReference type="RefSeq" id="WP_345443141.1">
    <property type="nucleotide sequence ID" value="NZ_BAABKP010000001.1"/>
</dbReference>
<protein>
    <submittedName>
        <fullName evidence="3">Arsenic resistance protein</fullName>
    </submittedName>
</protein>
<dbReference type="PANTHER" id="PTHR43057:SF1">
    <property type="entry name" value="ARSENICAL-RESISTANCE PROTEIN 3"/>
    <property type="match status" value="1"/>
</dbReference>
<dbReference type="Gene3D" id="1.20.1530.20">
    <property type="match status" value="1"/>
</dbReference>
<feature type="transmembrane region" description="Helical" evidence="2">
    <location>
        <begin position="66"/>
        <end position="88"/>
    </location>
</feature>
<evidence type="ECO:0000256" key="1">
    <source>
        <dbReference type="ARBA" id="ARBA00022448"/>
    </source>
</evidence>
<evidence type="ECO:0000313" key="3">
    <source>
        <dbReference type="EMBL" id="GAA4786646.1"/>
    </source>
</evidence>
<evidence type="ECO:0000256" key="2">
    <source>
        <dbReference type="SAM" id="Phobius"/>
    </source>
</evidence>
<feature type="transmembrane region" description="Helical" evidence="2">
    <location>
        <begin position="36"/>
        <end position="54"/>
    </location>
</feature>
<feature type="transmembrane region" description="Helical" evidence="2">
    <location>
        <begin position="301"/>
        <end position="324"/>
    </location>
</feature>
<feature type="transmembrane region" description="Helical" evidence="2">
    <location>
        <begin position="166"/>
        <end position="187"/>
    </location>
</feature>
<reference evidence="4" key="1">
    <citation type="journal article" date="2019" name="Int. J. Syst. Evol. Microbiol.">
        <title>The Global Catalogue of Microorganisms (GCM) 10K type strain sequencing project: providing services to taxonomists for standard genome sequencing and annotation.</title>
        <authorList>
            <consortium name="The Broad Institute Genomics Platform"/>
            <consortium name="The Broad Institute Genome Sequencing Center for Infectious Disease"/>
            <person name="Wu L."/>
            <person name="Ma J."/>
        </authorList>
    </citation>
    <scope>NUCLEOTIDE SEQUENCE [LARGE SCALE GENOMIC DNA]</scope>
    <source>
        <strain evidence="4">JCM 18541</strain>
    </source>
</reference>
<keyword evidence="2" id="KW-0472">Membrane</keyword>
<feature type="transmembrane region" description="Helical" evidence="2">
    <location>
        <begin position="231"/>
        <end position="252"/>
    </location>
</feature>
<keyword evidence="2" id="KW-1133">Transmembrane helix</keyword>
<gene>
    <name evidence="3" type="ORF">GCM10023352_00160</name>
</gene>
<keyword evidence="4" id="KW-1185">Reference proteome</keyword>
<sequence length="335" mass="34876">MADFLENHQVALYLLALVAGGAASFMQSAAVLAEPLVSPALAALLLATFLCIPLRQAATEKPPRGFVSGLLVLNFLLVPVVLALLLAVTPAPDALLFTAALVLLAPCIDYVVVFCGLAGGSSRRLLVATPLLLGAQLLAVPLWLFLLGHVGLWSATPVTPAALRAGATPAVLALAVVLVPLLLAWVLQGFQTTSHRAQEYAEAGMVPLMLAVLFLTAAAHTHSLAGEWASLAPLVPVYAVFALLTGVLAWWGSRHLLRPAAHPDRLALTFSAVTRNALIVLPLVLGLSALAQSAGTPGATLMPIAVVTQTLVELLVMTGMVALFRARKNRAPAPK</sequence>
<name>A0ABP9AWE3_9MICC</name>